<dbReference type="InterPro" id="IPR039259">
    <property type="entry name" value="Protein_maelstrom"/>
</dbReference>
<dbReference type="HOGENOM" id="CLU_593489_0_0_1"/>
<dbReference type="GO" id="GO:0007283">
    <property type="term" value="P:spermatogenesis"/>
    <property type="evidence" value="ECO:0000318"/>
    <property type="project" value="GO_Central"/>
</dbReference>
<evidence type="ECO:0000313" key="14">
    <source>
        <dbReference type="Proteomes" id="UP000000305"/>
    </source>
</evidence>
<dbReference type="InParanoid" id="E9GCR2"/>
<keyword evidence="14" id="KW-1185">Reference proteome</keyword>
<dbReference type="Pfam" id="PF13017">
    <property type="entry name" value="Maelstrom"/>
    <property type="match status" value="1"/>
</dbReference>
<name>E9GCR2_DAPPU</name>
<protein>
    <recommendedName>
        <fullName evidence="12">HMG box domain-containing protein</fullName>
    </recommendedName>
</protein>
<feature type="region of interest" description="Disordered" evidence="11">
    <location>
        <begin position="365"/>
        <end position="449"/>
    </location>
</feature>
<evidence type="ECO:0000256" key="1">
    <source>
        <dbReference type="ARBA" id="ARBA00004123"/>
    </source>
</evidence>
<dbReference type="FunCoup" id="E9GCR2">
    <property type="interactions" value="47"/>
</dbReference>
<dbReference type="GO" id="GO:0034587">
    <property type="term" value="P:piRNA processing"/>
    <property type="evidence" value="ECO:0000318"/>
    <property type="project" value="GO_Central"/>
</dbReference>
<keyword evidence="9" id="KW-0539">Nucleus</keyword>
<keyword evidence="4" id="KW-0217">Developmental protein</keyword>
<keyword evidence="8" id="KW-0943">RNA-mediated gene silencing</keyword>
<dbReference type="GO" id="GO:0043186">
    <property type="term" value="C:P granule"/>
    <property type="evidence" value="ECO:0000318"/>
    <property type="project" value="GO_Central"/>
</dbReference>
<comment type="subcellular location">
    <subcellularLocation>
        <location evidence="2">Cytoplasm</location>
    </subcellularLocation>
    <subcellularLocation>
        <location evidence="1">Nucleus</location>
    </subcellularLocation>
</comment>
<dbReference type="eggNOG" id="ENOG502QTQB">
    <property type="taxonomic scope" value="Eukaryota"/>
</dbReference>
<dbReference type="AlphaFoldDB" id="E9GCR2"/>
<keyword evidence="6" id="KW-0221">Differentiation</keyword>
<dbReference type="FunFam" id="1.10.30.10:FF:000093">
    <property type="entry name" value="AGAP002022-PA"/>
    <property type="match status" value="1"/>
</dbReference>
<keyword evidence="5" id="KW-0963">Cytoplasm</keyword>
<dbReference type="InterPro" id="IPR024970">
    <property type="entry name" value="Maelstrom"/>
</dbReference>
<accession>E9GCR2</accession>
<dbReference type="PANTHER" id="PTHR21358:SF4">
    <property type="entry name" value="PROTEIN MAELSTROM HOMOLOG"/>
    <property type="match status" value="1"/>
</dbReference>
<feature type="compositionally biased region" description="Basic and acidic residues" evidence="11">
    <location>
        <begin position="365"/>
        <end position="374"/>
    </location>
</feature>
<dbReference type="Pfam" id="PF09011">
    <property type="entry name" value="HMG_box_2"/>
    <property type="match status" value="1"/>
</dbReference>
<organism evidence="13 14">
    <name type="scientific">Daphnia pulex</name>
    <name type="common">Water flea</name>
    <dbReference type="NCBI Taxonomy" id="6669"/>
    <lineage>
        <taxon>Eukaryota</taxon>
        <taxon>Metazoa</taxon>
        <taxon>Ecdysozoa</taxon>
        <taxon>Arthropoda</taxon>
        <taxon>Crustacea</taxon>
        <taxon>Branchiopoda</taxon>
        <taxon>Diplostraca</taxon>
        <taxon>Cladocera</taxon>
        <taxon>Anomopoda</taxon>
        <taxon>Daphniidae</taxon>
        <taxon>Daphnia</taxon>
    </lineage>
</organism>
<feature type="compositionally biased region" description="Low complexity" evidence="11">
    <location>
        <begin position="440"/>
        <end position="449"/>
    </location>
</feature>
<dbReference type="GO" id="GO:0060964">
    <property type="term" value="P:regulation of miRNA-mediated gene silencing"/>
    <property type="evidence" value="ECO:0007669"/>
    <property type="project" value="InterPro"/>
</dbReference>
<evidence type="ECO:0000256" key="4">
    <source>
        <dbReference type="ARBA" id="ARBA00022473"/>
    </source>
</evidence>
<evidence type="ECO:0000313" key="13">
    <source>
        <dbReference type="EMBL" id="EFX82601.1"/>
    </source>
</evidence>
<dbReference type="EMBL" id="GL732539">
    <property type="protein sequence ID" value="EFX82601.1"/>
    <property type="molecule type" value="Genomic_DNA"/>
</dbReference>
<dbReference type="CDD" id="cd21992">
    <property type="entry name" value="HMG-box_MAEL"/>
    <property type="match status" value="1"/>
</dbReference>
<evidence type="ECO:0000256" key="7">
    <source>
        <dbReference type="ARBA" id="ARBA00023125"/>
    </source>
</evidence>
<dbReference type="GO" id="GO:0030154">
    <property type="term" value="P:cell differentiation"/>
    <property type="evidence" value="ECO:0007669"/>
    <property type="project" value="UniProtKB-KW"/>
</dbReference>
<sequence>MPPKKKQKKDNGFMVFMKSMKPQLEAKGHKFPRGLTDVIPVCSPLWNKLSPEEKASYHQKAKDGGGTTFIKEERCDTRGVPLNWKEREEQKKISEKDHLLQKVEDMISYFATQGTLENHYFYLAHFNIAVTTSEGEYPPCEIAIVKFSLLDGIAKCYHDFVEPGQIRLGYAHEAKLHSENTHNIPTFGFKLANSDYVNITNNIKEMLKQPDGGIAPLFVVDEDNAKAIYIVDWLVKKSCQLDDSYETCSPFKIYSLNKLFYELRRQADVNNSTLRFSSIALVAEHFGKGMFFYSKNMACQWHVEEDNVTFCSLTRVRNYAYTISDLCCEYYGLSLLPNRHCPSEIADDNKYVVIPKVTKTEEPEALVEVKKKKEEEEDDREPSGPPRLPNTPATANFKGPGTGRGVLGGSMGPVSSATQSPGRSRAIETAPPAGRGRGRGLLLLADDSD</sequence>
<dbReference type="KEGG" id="dpx:DAPPUDRAFT_316385"/>
<evidence type="ECO:0000256" key="11">
    <source>
        <dbReference type="SAM" id="MobiDB-lite"/>
    </source>
</evidence>
<evidence type="ECO:0000256" key="5">
    <source>
        <dbReference type="ARBA" id="ARBA00022490"/>
    </source>
</evidence>
<evidence type="ECO:0000256" key="6">
    <source>
        <dbReference type="ARBA" id="ARBA00022782"/>
    </source>
</evidence>
<evidence type="ECO:0000256" key="3">
    <source>
        <dbReference type="ARBA" id="ARBA00007057"/>
    </source>
</evidence>
<evidence type="ECO:0000256" key="9">
    <source>
        <dbReference type="ARBA" id="ARBA00023242"/>
    </source>
</evidence>
<dbReference type="PANTHER" id="PTHR21358">
    <property type="entry name" value="PROTEIN MAELSTROM HOMOLOG"/>
    <property type="match status" value="1"/>
</dbReference>
<dbReference type="OMA" id="KHEIFDH"/>
<feature type="domain" description="HMG box" evidence="12">
    <location>
        <begin position="5"/>
        <end position="96"/>
    </location>
</feature>
<dbReference type="SUPFAM" id="SSF47095">
    <property type="entry name" value="HMG-box"/>
    <property type="match status" value="1"/>
</dbReference>
<dbReference type="PhylomeDB" id="E9GCR2"/>
<keyword evidence="7" id="KW-0238">DNA-binding</keyword>
<dbReference type="InterPro" id="IPR036910">
    <property type="entry name" value="HMG_box_dom_sf"/>
</dbReference>
<keyword evidence="10" id="KW-0469">Meiosis</keyword>
<evidence type="ECO:0000256" key="10">
    <source>
        <dbReference type="ARBA" id="ARBA00023254"/>
    </source>
</evidence>
<evidence type="ECO:0000259" key="12">
    <source>
        <dbReference type="SMART" id="SM00398"/>
    </source>
</evidence>
<dbReference type="Gene3D" id="1.10.30.10">
    <property type="entry name" value="High mobility group box domain"/>
    <property type="match status" value="1"/>
</dbReference>
<dbReference type="GO" id="GO:0043565">
    <property type="term" value="F:sequence-specific DNA binding"/>
    <property type="evidence" value="ECO:0000318"/>
    <property type="project" value="GO_Central"/>
</dbReference>
<dbReference type="Proteomes" id="UP000000305">
    <property type="component" value="Unassembled WGS sequence"/>
</dbReference>
<dbReference type="InterPro" id="IPR009071">
    <property type="entry name" value="HMG_box_dom"/>
</dbReference>
<dbReference type="GO" id="GO:0005634">
    <property type="term" value="C:nucleus"/>
    <property type="evidence" value="ECO:0000318"/>
    <property type="project" value="GO_Central"/>
</dbReference>
<feature type="compositionally biased region" description="Gly residues" evidence="11">
    <location>
        <begin position="400"/>
        <end position="411"/>
    </location>
</feature>
<evidence type="ECO:0000256" key="2">
    <source>
        <dbReference type="ARBA" id="ARBA00004496"/>
    </source>
</evidence>
<dbReference type="OrthoDB" id="24555at2759"/>
<reference evidence="13 14" key="1">
    <citation type="journal article" date="2011" name="Science">
        <title>The ecoresponsive genome of Daphnia pulex.</title>
        <authorList>
            <person name="Colbourne J.K."/>
            <person name="Pfrender M.E."/>
            <person name="Gilbert D."/>
            <person name="Thomas W.K."/>
            <person name="Tucker A."/>
            <person name="Oakley T.H."/>
            <person name="Tokishita S."/>
            <person name="Aerts A."/>
            <person name="Arnold G.J."/>
            <person name="Basu M.K."/>
            <person name="Bauer D.J."/>
            <person name="Caceres C.E."/>
            <person name="Carmel L."/>
            <person name="Casola C."/>
            <person name="Choi J.H."/>
            <person name="Detter J.C."/>
            <person name="Dong Q."/>
            <person name="Dusheyko S."/>
            <person name="Eads B.D."/>
            <person name="Frohlich T."/>
            <person name="Geiler-Samerotte K.A."/>
            <person name="Gerlach D."/>
            <person name="Hatcher P."/>
            <person name="Jogdeo S."/>
            <person name="Krijgsveld J."/>
            <person name="Kriventseva E.V."/>
            <person name="Kultz D."/>
            <person name="Laforsch C."/>
            <person name="Lindquist E."/>
            <person name="Lopez J."/>
            <person name="Manak J.R."/>
            <person name="Muller J."/>
            <person name="Pangilinan J."/>
            <person name="Patwardhan R.P."/>
            <person name="Pitluck S."/>
            <person name="Pritham E.J."/>
            <person name="Rechtsteiner A."/>
            <person name="Rho M."/>
            <person name="Rogozin I.B."/>
            <person name="Sakarya O."/>
            <person name="Salamov A."/>
            <person name="Schaack S."/>
            <person name="Shapiro H."/>
            <person name="Shiga Y."/>
            <person name="Skalitzky C."/>
            <person name="Smith Z."/>
            <person name="Souvorov A."/>
            <person name="Sung W."/>
            <person name="Tang Z."/>
            <person name="Tsuchiya D."/>
            <person name="Tu H."/>
            <person name="Vos H."/>
            <person name="Wang M."/>
            <person name="Wolf Y.I."/>
            <person name="Yamagata H."/>
            <person name="Yamada T."/>
            <person name="Ye Y."/>
            <person name="Shaw J.R."/>
            <person name="Andrews J."/>
            <person name="Crease T.J."/>
            <person name="Tang H."/>
            <person name="Lucas S.M."/>
            <person name="Robertson H.M."/>
            <person name="Bork P."/>
            <person name="Koonin E.V."/>
            <person name="Zdobnov E.M."/>
            <person name="Grigoriev I.V."/>
            <person name="Lynch M."/>
            <person name="Boore J.L."/>
        </authorList>
    </citation>
    <scope>NUCLEOTIDE SEQUENCE [LARGE SCALE GENOMIC DNA]</scope>
</reference>
<gene>
    <name evidence="13" type="ORF">DAPPUDRAFT_316385</name>
</gene>
<dbReference type="SMART" id="SM00398">
    <property type="entry name" value="HMG"/>
    <property type="match status" value="1"/>
</dbReference>
<comment type="similarity">
    <text evidence="3">Belongs to the maelstrom family.</text>
</comment>
<dbReference type="GO" id="GO:0007140">
    <property type="term" value="P:male meiotic nuclear division"/>
    <property type="evidence" value="ECO:0000318"/>
    <property type="project" value="GO_Central"/>
</dbReference>
<proteinExistence type="inferred from homology"/>
<evidence type="ECO:0000256" key="8">
    <source>
        <dbReference type="ARBA" id="ARBA00023158"/>
    </source>
</evidence>
<feature type="compositionally biased region" description="Polar residues" evidence="11">
    <location>
        <begin position="413"/>
        <end position="422"/>
    </location>
</feature>
<dbReference type="GO" id="GO:0045892">
    <property type="term" value="P:negative regulation of DNA-templated transcription"/>
    <property type="evidence" value="ECO:0000318"/>
    <property type="project" value="GO_Central"/>
</dbReference>